<keyword evidence="1" id="KW-1133">Transmembrane helix</keyword>
<dbReference type="InterPro" id="IPR003734">
    <property type="entry name" value="DUF155"/>
</dbReference>
<dbReference type="EMBL" id="FNWO01000011">
    <property type="protein sequence ID" value="SEH49772.1"/>
    <property type="molecule type" value="Genomic_DNA"/>
</dbReference>
<reference evidence="4" key="1">
    <citation type="submission" date="2016-10" db="EMBL/GenBank/DDBJ databases">
        <authorList>
            <person name="Varghese N."/>
            <person name="Submissions S."/>
        </authorList>
    </citation>
    <scope>NUCLEOTIDE SEQUENCE [LARGE SCALE GENOMIC DNA]</scope>
    <source>
        <strain evidence="4">DSM 13234</strain>
    </source>
</reference>
<dbReference type="PANTHER" id="PTHR16255">
    <property type="entry name" value="REQUIRED FOR MEIOTIC NUCLEAR DIVISION PROTEIN 1 HOMOLOG"/>
    <property type="match status" value="1"/>
</dbReference>
<evidence type="ECO:0000313" key="4">
    <source>
        <dbReference type="Proteomes" id="UP000182983"/>
    </source>
</evidence>
<protein>
    <submittedName>
        <fullName evidence="3">Uncharacterized protein, Rmd1/YagE family</fullName>
    </submittedName>
</protein>
<dbReference type="AlphaFoldDB" id="A0A1H6IQJ1"/>
<evidence type="ECO:0000259" key="2">
    <source>
        <dbReference type="Pfam" id="PF02582"/>
    </source>
</evidence>
<evidence type="ECO:0000313" key="3">
    <source>
        <dbReference type="EMBL" id="SEH49772.1"/>
    </source>
</evidence>
<gene>
    <name evidence="3" type="ORF">SAMN04244559_02644</name>
</gene>
<evidence type="ECO:0000256" key="1">
    <source>
        <dbReference type="SAM" id="Phobius"/>
    </source>
</evidence>
<proteinExistence type="predicted"/>
<dbReference type="Proteomes" id="UP000182983">
    <property type="component" value="Unassembled WGS sequence"/>
</dbReference>
<keyword evidence="1" id="KW-0812">Transmembrane</keyword>
<feature type="transmembrane region" description="Helical" evidence="1">
    <location>
        <begin position="251"/>
        <end position="269"/>
    </location>
</feature>
<dbReference type="InterPro" id="IPR051624">
    <property type="entry name" value="RMD1/Sad1-interacting"/>
</dbReference>
<dbReference type="PANTHER" id="PTHR16255:SF1">
    <property type="entry name" value="REQUIRED FOR MEIOTIC NUCLEAR DIVISION PROTEIN 1 HOMOLOG"/>
    <property type="match status" value="1"/>
</dbReference>
<name>A0A1H6IQJ1_MAGFU</name>
<feature type="domain" description="DUF155" evidence="2">
    <location>
        <begin position="55"/>
        <end position="223"/>
    </location>
</feature>
<accession>A0A1H6IQJ1</accession>
<dbReference type="RefSeq" id="WP_074769327.1">
    <property type="nucleotide sequence ID" value="NZ_FNWO01000011.1"/>
</dbReference>
<sequence>MTSDSPLPAGSSGTGRLSAQVLLLGERLDTRRLEEGQVLGTAPLIIRAGKDGFAVLFRYGVAVLFGLDPMEEAVFLASLAKLVAEPMPVQARASTDLVIVPGGEDRVDQTGIISLTDTCPERLQLVAEMMARDLVLDHYETRIARVFDSIEPLAASLGKRSLRHLRTRDLLAQIGEVLLAEHRMVGRVELLDSPEVLWVKPELERLFIRLEREYDLSARNRALDRKLEVISDTAETLLDLIQTRSSMKVEWYIVFLIMFEILLTIVQMAQGAGPWH</sequence>
<keyword evidence="1" id="KW-0472">Membrane</keyword>
<organism evidence="3 4">
    <name type="scientific">Magnetospirillum fulvum</name>
    <name type="common">Rhodospirillum fulvum</name>
    <dbReference type="NCBI Taxonomy" id="1082"/>
    <lineage>
        <taxon>Bacteria</taxon>
        <taxon>Pseudomonadati</taxon>
        <taxon>Pseudomonadota</taxon>
        <taxon>Alphaproteobacteria</taxon>
        <taxon>Rhodospirillales</taxon>
        <taxon>Rhodospirillaceae</taxon>
        <taxon>Magnetospirillum</taxon>
    </lineage>
</organism>
<dbReference type="OrthoDB" id="7931216at2"/>
<dbReference type="Pfam" id="PF02582">
    <property type="entry name" value="DUF155"/>
    <property type="match status" value="1"/>
</dbReference>
<keyword evidence="4" id="KW-1185">Reference proteome</keyword>